<sequence>MSGQTALISDLPLPRRNTRYGIAFGSIAAVIWGTFLAASRHGIGAGLHASDLAFIRFAVAGALLLPWVLTHSPRTLAGIGWRRGVLLSLLAGPLFILIGASGYRFAPLAHGAVIQLGVLTLMSISLAALLLGERLKTSRLIGLGVLIAGLITIAGPSLLDGQSQAWIGDLLFATAGSMFAVFTILMRRWKLNAFAATAVVSVLSAVVYSPLYMAWVGTQRLSATPIALLIEQGVVQGLLSGIVALFAFARTVHYLGAGRAALFPALAPAVAILLGVPLVGELPTTGQWYGLAICTSGLLIALRGGPPRTR</sequence>
<dbReference type="GO" id="GO:0016020">
    <property type="term" value="C:membrane"/>
    <property type="evidence" value="ECO:0007669"/>
    <property type="project" value="UniProtKB-SubCell"/>
</dbReference>
<organism evidence="8 9">
    <name type="scientific">Pseudomonas gingeri</name>
    <dbReference type="NCBI Taxonomy" id="117681"/>
    <lineage>
        <taxon>Bacteria</taxon>
        <taxon>Pseudomonadati</taxon>
        <taxon>Pseudomonadota</taxon>
        <taxon>Gammaproteobacteria</taxon>
        <taxon>Pseudomonadales</taxon>
        <taxon>Pseudomonadaceae</taxon>
        <taxon>Pseudomonas</taxon>
    </lineage>
</organism>
<keyword evidence="5 6" id="KW-0472">Membrane</keyword>
<dbReference type="Proteomes" id="UP000522864">
    <property type="component" value="Unassembled WGS sequence"/>
</dbReference>
<feature type="transmembrane region" description="Helical" evidence="6">
    <location>
        <begin position="84"/>
        <end position="106"/>
    </location>
</feature>
<reference evidence="8 9" key="1">
    <citation type="submission" date="2020-04" db="EMBL/GenBank/DDBJ databases">
        <title>Molecular characterization of pseudomonads from Agaricus bisporus reveal novel blotch 2 pathogens in Western Europe.</title>
        <authorList>
            <person name="Taparia T."/>
            <person name="Krijger M."/>
            <person name="Haynes E."/>
            <person name="Elpinstone J.G."/>
            <person name="Noble R."/>
            <person name="Van Der Wolf J."/>
        </authorList>
    </citation>
    <scope>NUCLEOTIDE SEQUENCE [LARGE SCALE GENOMIC DNA]</scope>
    <source>
        <strain evidence="8 9">G9001</strain>
    </source>
</reference>
<evidence type="ECO:0000313" key="9">
    <source>
        <dbReference type="Proteomes" id="UP000522864"/>
    </source>
</evidence>
<dbReference type="AlphaFoldDB" id="A0A7Y7WSE2"/>
<feature type="domain" description="EamA" evidence="7">
    <location>
        <begin position="20"/>
        <end position="153"/>
    </location>
</feature>
<evidence type="ECO:0000256" key="6">
    <source>
        <dbReference type="SAM" id="Phobius"/>
    </source>
</evidence>
<feature type="transmembrane region" description="Helical" evidence="6">
    <location>
        <begin position="53"/>
        <end position="72"/>
    </location>
</feature>
<accession>A0A7Y7WSE2</accession>
<dbReference type="SUPFAM" id="SSF103481">
    <property type="entry name" value="Multidrug resistance efflux transporter EmrE"/>
    <property type="match status" value="2"/>
</dbReference>
<gene>
    <name evidence="8" type="ORF">HX830_18540</name>
</gene>
<feature type="transmembrane region" description="Helical" evidence="6">
    <location>
        <begin position="112"/>
        <end position="131"/>
    </location>
</feature>
<evidence type="ECO:0000256" key="3">
    <source>
        <dbReference type="ARBA" id="ARBA00022692"/>
    </source>
</evidence>
<dbReference type="EMBL" id="JACAQA010000015">
    <property type="protein sequence ID" value="NWB86879.1"/>
    <property type="molecule type" value="Genomic_DNA"/>
</dbReference>
<feature type="transmembrane region" description="Helical" evidence="6">
    <location>
        <begin position="260"/>
        <end position="280"/>
    </location>
</feature>
<comment type="similarity">
    <text evidence="2">Belongs to the EamA transporter family.</text>
</comment>
<proteinExistence type="inferred from homology"/>
<evidence type="ECO:0000256" key="2">
    <source>
        <dbReference type="ARBA" id="ARBA00007362"/>
    </source>
</evidence>
<evidence type="ECO:0000256" key="5">
    <source>
        <dbReference type="ARBA" id="ARBA00023136"/>
    </source>
</evidence>
<name>A0A7Y7WSE2_9PSED</name>
<protein>
    <submittedName>
        <fullName evidence="8">DMT family transporter</fullName>
    </submittedName>
</protein>
<evidence type="ECO:0000259" key="7">
    <source>
        <dbReference type="Pfam" id="PF00892"/>
    </source>
</evidence>
<evidence type="ECO:0000313" key="8">
    <source>
        <dbReference type="EMBL" id="NWB86879.1"/>
    </source>
</evidence>
<dbReference type="InterPro" id="IPR000620">
    <property type="entry name" value="EamA_dom"/>
</dbReference>
<dbReference type="RefSeq" id="WP_177101762.1">
    <property type="nucleotide sequence ID" value="NZ_JACAQA010000015.1"/>
</dbReference>
<dbReference type="PANTHER" id="PTHR32322">
    <property type="entry name" value="INNER MEMBRANE TRANSPORTER"/>
    <property type="match status" value="1"/>
</dbReference>
<feature type="transmembrane region" description="Helical" evidence="6">
    <location>
        <begin position="140"/>
        <end position="159"/>
    </location>
</feature>
<evidence type="ECO:0000256" key="4">
    <source>
        <dbReference type="ARBA" id="ARBA00022989"/>
    </source>
</evidence>
<comment type="caution">
    <text evidence="8">The sequence shown here is derived from an EMBL/GenBank/DDBJ whole genome shotgun (WGS) entry which is preliminary data.</text>
</comment>
<keyword evidence="4 6" id="KW-1133">Transmembrane helix</keyword>
<dbReference type="Pfam" id="PF00892">
    <property type="entry name" value="EamA"/>
    <property type="match status" value="2"/>
</dbReference>
<dbReference type="InterPro" id="IPR050638">
    <property type="entry name" value="AA-Vitamin_Transporters"/>
</dbReference>
<keyword evidence="3 6" id="KW-0812">Transmembrane</keyword>
<feature type="transmembrane region" description="Helical" evidence="6">
    <location>
        <begin position="193"/>
        <end position="214"/>
    </location>
</feature>
<evidence type="ECO:0000256" key="1">
    <source>
        <dbReference type="ARBA" id="ARBA00004141"/>
    </source>
</evidence>
<feature type="domain" description="EamA" evidence="7">
    <location>
        <begin position="167"/>
        <end position="302"/>
    </location>
</feature>
<feature type="transmembrane region" description="Helical" evidence="6">
    <location>
        <begin position="226"/>
        <end position="248"/>
    </location>
</feature>
<comment type="subcellular location">
    <subcellularLocation>
        <location evidence="1">Membrane</location>
        <topology evidence="1">Multi-pass membrane protein</topology>
    </subcellularLocation>
</comment>
<dbReference type="PANTHER" id="PTHR32322:SF2">
    <property type="entry name" value="EAMA DOMAIN-CONTAINING PROTEIN"/>
    <property type="match status" value="1"/>
</dbReference>
<feature type="transmembrane region" description="Helical" evidence="6">
    <location>
        <begin position="286"/>
        <end position="305"/>
    </location>
</feature>
<feature type="transmembrane region" description="Helical" evidence="6">
    <location>
        <begin position="165"/>
        <end position="186"/>
    </location>
</feature>
<dbReference type="InterPro" id="IPR037185">
    <property type="entry name" value="EmrE-like"/>
</dbReference>
<feature type="transmembrane region" description="Helical" evidence="6">
    <location>
        <begin position="20"/>
        <end position="38"/>
    </location>
</feature>